<protein>
    <submittedName>
        <fullName evidence="2">SprB repeat-containing protein</fullName>
    </submittedName>
</protein>
<dbReference type="RefSeq" id="WP_103922874.1">
    <property type="nucleotide sequence ID" value="NZ_FNVR01000001.1"/>
</dbReference>
<evidence type="ECO:0000313" key="3">
    <source>
        <dbReference type="Proteomes" id="UP000236736"/>
    </source>
</evidence>
<accession>A0A1H5RW49</accession>
<sequence length="2389" mass="256068">MGVKVYKKIGVLIALLLSIWGISFALNPALTWKLAEAPFPLKDFFSSSLDEKVLVNIPQSRDTLIQSENARVFNTDDIVIPIREGFPFCETFIGFDLRDNIVLGGNAAADLELTGNSLQLTGISNDESGYMFVDIPFSSLFGLKVSFEFSNFGGTGADGVSFFMFDGSISASDFQIGGTGGALGYTSVRATLNEATLISPGLRGAYLGIGFDELGNFGNSRTGKFGGFEDPNNDDALSNTPLFPHSVVVRGPVDGPPPLAPGTPFRDWDRINDSKNVSGSLTPPRYQSYKFIDGRIFDPASTGIAGTFPPVSVAPYLHPEKFEIDTDSFSDSCPDEGFRKVFLDLNPVDVNDPTQGYTIEIQMLINVGGVIKLVNVFDGPINYPFAAPELLKVGFAASTGLQTNYHQIRNVTVQVSNQNALEKPIVEPLRKEVCEGEVNTFDLEVELRNDAANAFIRCMQLYYSEKDALNVLAASGTSIPFPPAANVNSLCSTGNCIDLLCRPERASITAYDKVTGEVAGEFQVLLVDEGGVEVPRVRFAPQPGYSGETTIYYTATDNFGQVSDPESITIIINPQPDPVITTLDPLDWEQQEGTDVQVLLESSVTDPANDYQWIRDGVEIPGANGTTYLATQAGEYAVEVTTPLNCVGISQESVTISIVENLDPDFENSPLPETCADLGIIEVKLNNLAVIGIASDGTTGNEKWRIVDSEGNIIIDWTFLAAGQNEILQGDLVAGDYIFQLGDEFRSGQPGSDGKPLYRHQLPFTILPIQSPLQIAGIGVSPELCFGEGGTVEFTASGGEGSASYTFSLTNTSTGQVLNPTSVNGSTAVFEDVMQGDYNAVVSSATRCTASEPLTITGPASPIALNFVNSEGISCGIADSGFITWEASGGTPPYSLVNLTRDGMTVSSPVLTQNPNQQFAFTNLTVGQYILTVSDANGCEISSAPVDLTELPAPVYEVNDLIICEGETASVQPQIIELSNSQPVFTWTTPLGDVLTGNTTLAGVTYTFQDDGDPQTPLLLQITGLNPGTYNFTLSITGTNICTQPDQIVEITVSPDPVVAQVDKTNLTCFQSGDGVLEVILDPGLDPADYTYELLGYTGAQDSNLFENLQAGMYQIRVVDKFSNCDTVITDLEITEPPILEIVDLVQNNPSCNLENGSFSFSVQGGTPDYSLEINNTPIADFDLTKTGENYLIENLLPGNYTVQVTDSKSCVVNLPQPVALVNDQLDPITVAPLDTQVCEGNTATITPAVTTPGTFQIRWFKDPAASVELVSGQTDADGISYQIVSGTGALSISGLQLGQVYQYFMEISGPQLCTLVEMAQVEVVEPISAVVDVSPITCFGDTDGTLTILPSGGNGNYEVSINGSPFVTNLFYDNLAPGDYTVDIRNDIFCEYSTSVAIESPANPIAINEPTIERSSCGQDNGAIRDLIITGGWGEYQVEWRKGSLTGTLVTGTISEALNLAPDTYYLIVKDKEGCVVSFDFIIEESSDPVYDLVPPINSCTSDQVIIRPIHLAPDPSLPPAAATEVRWYTGPGQTGLIQNGADPTLPAVVYTIDDSDWLNPELVIEGLPAGNHDFYFYVVCTGQELKVDVGVFETPSVQIETDPVLCFGDSNGKIRITNDLPEYTFSLNSAAPTTKSAIEALNLPAGNYTLVVNTPAGSCPQTVSFAIDGPQAALTTTPLTKIDPGCGAPNGKLELTVTGGWLPHTLEIFKDGASQGTQTATQSNIVLNGYRPGEYYIIITDAEGCTLTTNTVNLVDGPTQVLVDKVEICLGETVVLSPELAPVAPGAVFEWFFDAAKTQPIISNPAPAPDGVIYQINPTTGQLTISQLPATDFNFYVTASGPGVCPGFTGIGAVEVHEIPTATTQIDNEVCYGDGGTITVIASGGSGNYTYSLNGAAFVNSNSFQVPIGIHTIEVLTAEGCSFVLDNISVTGPSEALLVENIEQDNPSCDTDNGQVRFEIRGGYEPYSITVIQNGNVTRNLTLPSAGPMSIPNLGEGTYTFEITDDQGCVYQVPGTLDLKEVPSLITAPNDVICEGETSVLTPSLPQNISNPNYTWSFDAAGNNQITSGVVNNVTFSLAPNGELSIEGLPPSNTPYTYYIMASGPGICGISPMPVQVIVHALPNLRVSNPSIVCDPAGTVDLSDYIEGFNPSVYDYNVVSPNGSALRLDEIDHVNLSGDYRVSSSLKGTSCWNPAQRIRVLIAEEELIANFEYEFDLGDGVLVPNTIVQIQEDVLFKDLSVGNVMIWNWDFGDGNSSGEQNPVHQFQEKGTYTVTLTAIDSIGCISTYQIVITVNADYNIMIPNAFTPDGFKNQYFKPYYRGIASMEFYIFNTWGELIYKAESLEDLGWDGYHNGRPAINGNYVFRGVFMTRGGDRVEKSGVFILIR</sequence>
<dbReference type="InterPro" id="IPR000601">
    <property type="entry name" value="PKD_dom"/>
</dbReference>
<dbReference type="SUPFAM" id="SSF49299">
    <property type="entry name" value="PKD domain"/>
    <property type="match status" value="1"/>
</dbReference>
<evidence type="ECO:0000313" key="2">
    <source>
        <dbReference type="EMBL" id="SEF42344.1"/>
    </source>
</evidence>
<dbReference type="GO" id="GO:0004553">
    <property type="term" value="F:hydrolase activity, hydrolyzing O-glycosyl compounds"/>
    <property type="evidence" value="ECO:0007669"/>
    <property type="project" value="UniProtKB-ARBA"/>
</dbReference>
<dbReference type="SMART" id="SM00089">
    <property type="entry name" value="PKD"/>
    <property type="match status" value="1"/>
</dbReference>
<dbReference type="STRING" id="1120964.GCA_001313265_00188"/>
<dbReference type="InterPro" id="IPR035986">
    <property type="entry name" value="PKD_dom_sf"/>
</dbReference>
<evidence type="ECO:0000259" key="1">
    <source>
        <dbReference type="PROSITE" id="PS50093"/>
    </source>
</evidence>
<reference evidence="3" key="1">
    <citation type="submission" date="2016-10" db="EMBL/GenBank/DDBJ databases">
        <authorList>
            <person name="Varghese N."/>
            <person name="Submissions S."/>
        </authorList>
    </citation>
    <scope>NUCLEOTIDE SEQUENCE [LARGE SCALE GENOMIC DNA]</scope>
    <source>
        <strain evidence="3">DSM 17298</strain>
    </source>
</reference>
<dbReference type="Pfam" id="PF13573">
    <property type="entry name" value="SprB"/>
    <property type="match status" value="2"/>
</dbReference>
<dbReference type="InterPro" id="IPR013320">
    <property type="entry name" value="ConA-like_dom_sf"/>
</dbReference>
<feature type="domain" description="PKD" evidence="1">
    <location>
        <begin position="2234"/>
        <end position="2296"/>
    </location>
</feature>
<proteinExistence type="predicted"/>
<dbReference type="OrthoDB" id="7794186at2"/>
<dbReference type="InterPro" id="IPR022409">
    <property type="entry name" value="PKD/Chitinase_dom"/>
</dbReference>
<dbReference type="InterPro" id="IPR025667">
    <property type="entry name" value="SprB_repeat"/>
</dbReference>
<dbReference type="InterPro" id="IPR013783">
    <property type="entry name" value="Ig-like_fold"/>
</dbReference>
<keyword evidence="3" id="KW-1185">Reference proteome</keyword>
<organism evidence="2 3">
    <name type="scientific">Algoriphagus boritolerans DSM 17298 = JCM 18970</name>
    <dbReference type="NCBI Taxonomy" id="1120964"/>
    <lineage>
        <taxon>Bacteria</taxon>
        <taxon>Pseudomonadati</taxon>
        <taxon>Bacteroidota</taxon>
        <taxon>Cytophagia</taxon>
        <taxon>Cytophagales</taxon>
        <taxon>Cyclobacteriaceae</taxon>
        <taxon>Algoriphagus</taxon>
    </lineage>
</organism>
<dbReference type="Pfam" id="PF18911">
    <property type="entry name" value="PKD_4"/>
    <property type="match status" value="1"/>
</dbReference>
<dbReference type="PROSITE" id="PS50093">
    <property type="entry name" value="PKD"/>
    <property type="match status" value="1"/>
</dbReference>
<name>A0A1H5RW49_9BACT</name>
<dbReference type="GO" id="GO:0005975">
    <property type="term" value="P:carbohydrate metabolic process"/>
    <property type="evidence" value="ECO:0007669"/>
    <property type="project" value="UniProtKB-ARBA"/>
</dbReference>
<dbReference type="Gene3D" id="2.60.40.10">
    <property type="entry name" value="Immunoglobulins"/>
    <property type="match status" value="1"/>
</dbReference>
<dbReference type="Gene3D" id="2.60.120.200">
    <property type="match status" value="1"/>
</dbReference>
<gene>
    <name evidence="2" type="ORF">SAMN03080598_00139</name>
</gene>
<dbReference type="SUPFAM" id="SSF49899">
    <property type="entry name" value="Concanavalin A-like lectins/glucanases"/>
    <property type="match status" value="1"/>
</dbReference>
<dbReference type="EMBL" id="FNVR01000001">
    <property type="protein sequence ID" value="SEF42344.1"/>
    <property type="molecule type" value="Genomic_DNA"/>
</dbReference>
<dbReference type="Proteomes" id="UP000236736">
    <property type="component" value="Unassembled WGS sequence"/>
</dbReference>
<dbReference type="CDD" id="cd00146">
    <property type="entry name" value="PKD"/>
    <property type="match status" value="1"/>
</dbReference>